<reference evidence="1" key="1">
    <citation type="submission" date="2020-04" db="EMBL/GenBank/DDBJ databases">
        <authorList>
            <person name="Zhang T."/>
        </authorList>
    </citation>
    <scope>NUCLEOTIDE SEQUENCE</scope>
    <source>
        <strain evidence="1">HKST-UBA01</strain>
    </source>
</reference>
<evidence type="ECO:0000313" key="2">
    <source>
        <dbReference type="Proteomes" id="UP000697710"/>
    </source>
</evidence>
<evidence type="ECO:0000313" key="1">
    <source>
        <dbReference type="EMBL" id="MCA9729305.1"/>
    </source>
</evidence>
<reference evidence="1" key="2">
    <citation type="journal article" date="2021" name="Microbiome">
        <title>Successional dynamics and alternative stable states in a saline activated sludge microbial community over 9 years.</title>
        <authorList>
            <person name="Wang Y."/>
            <person name="Ye J."/>
            <person name="Ju F."/>
            <person name="Liu L."/>
            <person name="Boyd J.A."/>
            <person name="Deng Y."/>
            <person name="Parks D.H."/>
            <person name="Jiang X."/>
            <person name="Yin X."/>
            <person name="Woodcroft B.J."/>
            <person name="Tyson G.W."/>
            <person name="Hugenholtz P."/>
            <person name="Polz M.F."/>
            <person name="Zhang T."/>
        </authorList>
    </citation>
    <scope>NUCLEOTIDE SEQUENCE</scope>
    <source>
        <strain evidence="1">HKST-UBA01</strain>
    </source>
</reference>
<dbReference type="Proteomes" id="UP000697710">
    <property type="component" value="Unassembled WGS sequence"/>
</dbReference>
<protein>
    <recommendedName>
        <fullName evidence="3">Glucosyl transferase</fullName>
    </recommendedName>
</protein>
<accession>A0A956M3J2</accession>
<evidence type="ECO:0008006" key="3">
    <source>
        <dbReference type="Google" id="ProtNLM"/>
    </source>
</evidence>
<proteinExistence type="predicted"/>
<sequence>FDGHGWTSTVRDGFSTLFGITVSDLGATAVGAVGIILEESGGGFRFREEGTTRNLWGLWGEDEASLLAVGLQGTILRRDAQGWVAMESGTSTDLYDIWGAAAGDAFAVGNEGLILHFDGNRWSPMSSPTSLPLWGVWGSGVDDVFAVGNAGVIVHFDGTSWNVMPAETQDVLRGVWGTAPDNVYAAGDFGTVLHFDGVDWSTAPNLNRAFFYQAVGGFSENEIYLVGEDLGFGRSGAESQARFPDGRIENRHGAGMMVFHDGKDLWEPVYRLLQQDLIGFGGTPDDAFATGALGFMMRFDGTDWTQERFPTDNWLRSVWRGRDGTTYVVGDGGAILRFGRGRLAR</sequence>
<feature type="non-terminal residue" evidence="1">
    <location>
        <position position="1"/>
    </location>
</feature>
<organism evidence="1 2">
    <name type="scientific">Eiseniibacteriota bacterium</name>
    <dbReference type="NCBI Taxonomy" id="2212470"/>
    <lineage>
        <taxon>Bacteria</taxon>
        <taxon>Candidatus Eiseniibacteriota</taxon>
    </lineage>
</organism>
<dbReference type="EMBL" id="JAGQHR010000641">
    <property type="protein sequence ID" value="MCA9729305.1"/>
    <property type="molecule type" value="Genomic_DNA"/>
</dbReference>
<dbReference type="AlphaFoldDB" id="A0A956M3J2"/>
<comment type="caution">
    <text evidence="1">The sequence shown here is derived from an EMBL/GenBank/DDBJ whole genome shotgun (WGS) entry which is preliminary data.</text>
</comment>
<gene>
    <name evidence="1" type="ORF">KC729_16575</name>
</gene>
<name>A0A956M3J2_UNCEI</name>